<reference evidence="2 3" key="1">
    <citation type="journal article" date="2017" name="Curr. Biol.">
        <title>The Evolution of Venom by Co-option of Single-Copy Genes.</title>
        <authorList>
            <person name="Martinson E.O."/>
            <person name="Mrinalini"/>
            <person name="Kelkar Y.D."/>
            <person name="Chang C.H."/>
            <person name="Werren J.H."/>
        </authorList>
    </citation>
    <scope>NUCLEOTIDE SEQUENCE [LARGE SCALE GENOMIC DNA]</scope>
    <source>
        <strain evidence="2 3">Alberta</strain>
        <tissue evidence="2">Whole body</tissue>
    </source>
</reference>
<feature type="domain" description="BTB" evidence="1">
    <location>
        <begin position="159"/>
        <end position="226"/>
    </location>
</feature>
<protein>
    <recommendedName>
        <fullName evidence="1">BTB domain-containing protein</fullName>
    </recommendedName>
</protein>
<dbReference type="STRING" id="543379.A0A232F019"/>
<dbReference type="PROSITE" id="PS50097">
    <property type="entry name" value="BTB"/>
    <property type="match status" value="1"/>
</dbReference>
<organism evidence="2 3">
    <name type="scientific">Trichomalopsis sarcophagae</name>
    <dbReference type="NCBI Taxonomy" id="543379"/>
    <lineage>
        <taxon>Eukaryota</taxon>
        <taxon>Metazoa</taxon>
        <taxon>Ecdysozoa</taxon>
        <taxon>Arthropoda</taxon>
        <taxon>Hexapoda</taxon>
        <taxon>Insecta</taxon>
        <taxon>Pterygota</taxon>
        <taxon>Neoptera</taxon>
        <taxon>Endopterygota</taxon>
        <taxon>Hymenoptera</taxon>
        <taxon>Apocrita</taxon>
        <taxon>Proctotrupomorpha</taxon>
        <taxon>Chalcidoidea</taxon>
        <taxon>Pteromalidae</taxon>
        <taxon>Pteromalinae</taxon>
        <taxon>Trichomalopsis</taxon>
    </lineage>
</organism>
<evidence type="ECO:0000313" key="2">
    <source>
        <dbReference type="EMBL" id="OXU23867.1"/>
    </source>
</evidence>
<dbReference type="Gene3D" id="3.30.710.10">
    <property type="entry name" value="Potassium Channel Kv1.1, Chain A"/>
    <property type="match status" value="1"/>
</dbReference>
<proteinExistence type="predicted"/>
<dbReference type="CDD" id="cd18186">
    <property type="entry name" value="BTB_POZ_ZBTB_KLHL-like"/>
    <property type="match status" value="1"/>
</dbReference>
<accession>A0A232F019</accession>
<dbReference type="SMART" id="SM00225">
    <property type="entry name" value="BTB"/>
    <property type="match status" value="1"/>
</dbReference>
<dbReference type="InterPro" id="IPR000210">
    <property type="entry name" value="BTB/POZ_dom"/>
</dbReference>
<dbReference type="PANTHER" id="PTHR24413">
    <property type="entry name" value="SPECKLE-TYPE POZ PROTEIN"/>
    <property type="match status" value="1"/>
</dbReference>
<dbReference type="Pfam" id="PF00651">
    <property type="entry name" value="BTB"/>
    <property type="match status" value="1"/>
</dbReference>
<dbReference type="InterPro" id="IPR011333">
    <property type="entry name" value="SKP1/BTB/POZ_sf"/>
</dbReference>
<comment type="caution">
    <text evidence="2">The sequence shown here is derived from an EMBL/GenBank/DDBJ whole genome shotgun (WGS) entry which is preliminary data.</text>
</comment>
<evidence type="ECO:0000313" key="3">
    <source>
        <dbReference type="Proteomes" id="UP000215335"/>
    </source>
</evidence>
<dbReference type="SUPFAM" id="SSF54695">
    <property type="entry name" value="POZ domain"/>
    <property type="match status" value="1"/>
</dbReference>
<evidence type="ECO:0000259" key="1">
    <source>
        <dbReference type="PROSITE" id="PS50097"/>
    </source>
</evidence>
<dbReference type="EMBL" id="NNAY01001466">
    <property type="protein sequence ID" value="OXU23867.1"/>
    <property type="molecule type" value="Genomic_DNA"/>
</dbReference>
<dbReference type="OrthoDB" id="7701032at2759"/>
<dbReference type="Proteomes" id="UP000215335">
    <property type="component" value="Unassembled WGS sequence"/>
</dbReference>
<keyword evidence="3" id="KW-1185">Reference proteome</keyword>
<gene>
    <name evidence="2" type="ORF">TSAR_003685</name>
</gene>
<name>A0A232F019_9HYME</name>
<dbReference type="AlphaFoldDB" id="A0A232F019"/>
<sequence>MATQEIREVKYYGDTSVEIKYTIKASSNWNNNSPHFYMKDRKENKCFLNISCNSSGISYVYKLTSSIHFLSKEYSFTPDAKFVATIWFNTKTSGHTFELLMNSDTKIAQSSEFYFYDSSLYSYSSITVYVKISYAEVDDRGNGSFMNALQNLLASEEHADYKLKVADTTFNVHKCIVASRSNVLKKMIETDMIEKKTGETKFAEWDPIVFKEVVAYIYTNKCEIAKVPHELFKLAHFLELKELELKCNEYLLQNVNLKNIISTLELTDTDQYELGKLRKIANDFVSKHETTLANDLDFQDYLVNSIQMSNIEFVLRIANTHNLSDILPRAMEFVRINYVEVLKNDKCKDFLLSQPKLLLNIYKYSSDLYTAQLK</sequence>